<keyword evidence="1" id="KW-0472">Membrane</keyword>
<feature type="transmembrane region" description="Helical" evidence="1">
    <location>
        <begin position="99"/>
        <end position="119"/>
    </location>
</feature>
<dbReference type="Proteomes" id="UP000635606">
    <property type="component" value="Unassembled WGS sequence"/>
</dbReference>
<comment type="caution">
    <text evidence="2">The sequence shown here is derived from an EMBL/GenBank/DDBJ whole genome shotgun (WGS) entry which is preliminary data.</text>
</comment>
<name>A0A8J3ZW05_9ACTN</name>
<reference evidence="2" key="1">
    <citation type="submission" date="2021-01" db="EMBL/GenBank/DDBJ databases">
        <title>Whole genome shotgun sequence of Virgisporangium ochraceum NBRC 16418.</title>
        <authorList>
            <person name="Komaki H."/>
            <person name="Tamura T."/>
        </authorList>
    </citation>
    <scope>NUCLEOTIDE SEQUENCE</scope>
    <source>
        <strain evidence="2">NBRC 16418</strain>
    </source>
</reference>
<evidence type="ECO:0000256" key="1">
    <source>
        <dbReference type="SAM" id="Phobius"/>
    </source>
</evidence>
<dbReference type="AlphaFoldDB" id="A0A8J3ZW05"/>
<gene>
    <name evidence="2" type="ORF">Voc01_060790</name>
</gene>
<evidence type="ECO:0000313" key="3">
    <source>
        <dbReference type="Proteomes" id="UP000635606"/>
    </source>
</evidence>
<dbReference type="RefSeq" id="WP_203931051.1">
    <property type="nucleotide sequence ID" value="NZ_BOPH01000086.1"/>
</dbReference>
<accession>A0A8J3ZW05</accession>
<protein>
    <submittedName>
        <fullName evidence="2">Uncharacterized protein</fullName>
    </submittedName>
</protein>
<keyword evidence="3" id="KW-1185">Reference proteome</keyword>
<organism evidence="2 3">
    <name type="scientific">Virgisporangium ochraceum</name>
    <dbReference type="NCBI Taxonomy" id="65505"/>
    <lineage>
        <taxon>Bacteria</taxon>
        <taxon>Bacillati</taxon>
        <taxon>Actinomycetota</taxon>
        <taxon>Actinomycetes</taxon>
        <taxon>Micromonosporales</taxon>
        <taxon>Micromonosporaceae</taxon>
        <taxon>Virgisporangium</taxon>
    </lineage>
</organism>
<keyword evidence="1" id="KW-1133">Transmembrane helix</keyword>
<evidence type="ECO:0000313" key="2">
    <source>
        <dbReference type="EMBL" id="GIJ71162.1"/>
    </source>
</evidence>
<keyword evidence="1" id="KW-0812">Transmembrane</keyword>
<proteinExistence type="predicted"/>
<sequence>MQACQWCGAAEVDAGGCCTGCGRYRGTRSYAVVEPAPYVEPEPHVEPGHAAVNGYAGGVGSYPGEPVSPAAAYHPVSPAAAPPVEESARPARGPVHTPLFLLTVMVAVLVIGSVSVVLIRTSDRGDAPEAGAARSAPATVVPAAASASPGAVVDRCVVGDWAVTSLTGRAEHFDLSTDAGGIFQLRAEGTGTWDFGSGITLTGTYEGVQSEDLISGRVTFGYRTVGQSFSFQNVQNDVREVLSQGKKAPVNIKTGFNLQVAEYTCGGDALRLKFGGFDLRMGRK</sequence>
<dbReference type="EMBL" id="BOPH01000086">
    <property type="protein sequence ID" value="GIJ71162.1"/>
    <property type="molecule type" value="Genomic_DNA"/>
</dbReference>